<accession>A0A9W9V9H5</accession>
<sequence length="230" mass="25223">MSSTFRSSSTTSSPTISAMTTPFVQPTSCASLWKMETTLITTNGTRSPLTILMSNTADPKFSSCQPDGWNLNASKPFTFSPAVCPSDWVYCDLQQTVSHIPITEYHTYLTTTFSMAYCCASGYNLWTGSYSLPGLYNGCYRTFNESNPTTITPTVANWTTSGSLPVFTSGIIAHQPYTVSWALSDTYTMTPSLPLLTHSMLVPTWKPGEKIPAGKYDRECKGSRGDYGSY</sequence>
<dbReference type="RefSeq" id="XP_056555784.1">
    <property type="nucleotide sequence ID" value="XM_056700371.1"/>
</dbReference>
<dbReference type="GeneID" id="81439550"/>
<protein>
    <submittedName>
        <fullName evidence="1">Uncharacterized protein</fullName>
    </submittedName>
</protein>
<gene>
    <name evidence="1" type="ORF">N7496_007442</name>
</gene>
<comment type="caution">
    <text evidence="1">The sequence shown here is derived from an EMBL/GenBank/DDBJ whole genome shotgun (WGS) entry which is preliminary data.</text>
</comment>
<dbReference type="EMBL" id="JAPZBS010000005">
    <property type="protein sequence ID" value="KAJ5371350.1"/>
    <property type="molecule type" value="Genomic_DNA"/>
</dbReference>
<reference evidence="1" key="1">
    <citation type="submission" date="2022-11" db="EMBL/GenBank/DDBJ databases">
        <authorList>
            <person name="Petersen C."/>
        </authorList>
    </citation>
    <scope>NUCLEOTIDE SEQUENCE</scope>
    <source>
        <strain evidence="1">IBT 29864</strain>
    </source>
</reference>
<evidence type="ECO:0000313" key="1">
    <source>
        <dbReference type="EMBL" id="KAJ5371350.1"/>
    </source>
</evidence>
<keyword evidence="2" id="KW-1185">Reference proteome</keyword>
<dbReference type="AlphaFoldDB" id="A0A9W9V9H5"/>
<dbReference type="OrthoDB" id="4364105at2759"/>
<dbReference type="Proteomes" id="UP001147782">
    <property type="component" value="Unassembled WGS sequence"/>
</dbReference>
<reference evidence="1" key="2">
    <citation type="journal article" date="2023" name="IMA Fungus">
        <title>Comparative genomic study of the Penicillium genus elucidates a diverse pangenome and 15 lateral gene transfer events.</title>
        <authorList>
            <person name="Petersen C."/>
            <person name="Sorensen T."/>
            <person name="Nielsen M.R."/>
            <person name="Sondergaard T.E."/>
            <person name="Sorensen J.L."/>
            <person name="Fitzpatrick D.A."/>
            <person name="Frisvad J.C."/>
            <person name="Nielsen K.L."/>
        </authorList>
    </citation>
    <scope>NUCLEOTIDE SEQUENCE</scope>
    <source>
        <strain evidence="1">IBT 29864</strain>
    </source>
</reference>
<proteinExistence type="predicted"/>
<evidence type="ECO:0000313" key="2">
    <source>
        <dbReference type="Proteomes" id="UP001147782"/>
    </source>
</evidence>
<name>A0A9W9V9H5_9EURO</name>
<organism evidence="1 2">
    <name type="scientific">Penicillium cataractarum</name>
    <dbReference type="NCBI Taxonomy" id="2100454"/>
    <lineage>
        <taxon>Eukaryota</taxon>
        <taxon>Fungi</taxon>
        <taxon>Dikarya</taxon>
        <taxon>Ascomycota</taxon>
        <taxon>Pezizomycotina</taxon>
        <taxon>Eurotiomycetes</taxon>
        <taxon>Eurotiomycetidae</taxon>
        <taxon>Eurotiales</taxon>
        <taxon>Aspergillaceae</taxon>
        <taxon>Penicillium</taxon>
    </lineage>
</organism>